<dbReference type="AlphaFoldDB" id="A0A5N8WR77"/>
<dbReference type="SMART" id="SM00344">
    <property type="entry name" value="HTH_ASNC"/>
    <property type="match status" value="1"/>
</dbReference>
<evidence type="ECO:0000256" key="3">
    <source>
        <dbReference type="ARBA" id="ARBA00023163"/>
    </source>
</evidence>
<dbReference type="PROSITE" id="PS50956">
    <property type="entry name" value="HTH_ASNC_2"/>
    <property type="match status" value="1"/>
</dbReference>
<evidence type="ECO:0000313" key="6">
    <source>
        <dbReference type="Proteomes" id="UP000373149"/>
    </source>
</evidence>
<dbReference type="InterPro" id="IPR036390">
    <property type="entry name" value="WH_DNA-bd_sf"/>
</dbReference>
<dbReference type="PANTHER" id="PTHR30154:SF50">
    <property type="entry name" value="TRANSCRIPTIONAL REGULATOR, ASNC FAMILY"/>
    <property type="match status" value="1"/>
</dbReference>
<dbReference type="SUPFAM" id="SSF46785">
    <property type="entry name" value="Winged helix' DNA-binding domain"/>
    <property type="match status" value="1"/>
</dbReference>
<sequence>MEWRHTGGSDVIDDLDRQIIDQLRVDGRRSFGEIGRSIGLSEASVRARFQRLQRQGVIQVVGMTDAVRLGEVEVHLAVRVHHIPVSLVARELSRMPEVRYVASCVGPYDLIVDVRCRDLAHLSELLTERVRRVNGVAHAEALTVLEVLKDTYLWAGFRELSAAPGERILPP</sequence>
<name>A0A5N8WR77_9ACTN</name>
<organism evidence="5 6">
    <name type="scientific">Streptomyces acidicola</name>
    <dbReference type="NCBI Taxonomy" id="2596892"/>
    <lineage>
        <taxon>Bacteria</taxon>
        <taxon>Bacillati</taxon>
        <taxon>Actinomycetota</taxon>
        <taxon>Actinomycetes</taxon>
        <taxon>Kitasatosporales</taxon>
        <taxon>Streptomycetaceae</taxon>
        <taxon>Streptomyces</taxon>
    </lineage>
</organism>
<keyword evidence="6" id="KW-1185">Reference proteome</keyword>
<comment type="caution">
    <text evidence="5">The sequence shown here is derived from an EMBL/GenBank/DDBJ whole genome shotgun (WGS) entry which is preliminary data.</text>
</comment>
<dbReference type="InterPro" id="IPR019887">
    <property type="entry name" value="Tscrpt_reg_AsnC/Lrp_C"/>
</dbReference>
<evidence type="ECO:0000313" key="5">
    <source>
        <dbReference type="EMBL" id="MPY49921.1"/>
    </source>
</evidence>
<dbReference type="EMBL" id="VMNX01000048">
    <property type="protein sequence ID" value="MPY49921.1"/>
    <property type="molecule type" value="Genomic_DNA"/>
</dbReference>
<keyword evidence="1" id="KW-0805">Transcription regulation</keyword>
<dbReference type="GO" id="GO:0043565">
    <property type="term" value="F:sequence-specific DNA binding"/>
    <property type="evidence" value="ECO:0007669"/>
    <property type="project" value="InterPro"/>
</dbReference>
<proteinExistence type="predicted"/>
<dbReference type="Proteomes" id="UP000373149">
    <property type="component" value="Unassembled WGS sequence"/>
</dbReference>
<dbReference type="InterPro" id="IPR000485">
    <property type="entry name" value="AsnC-type_HTH_dom"/>
</dbReference>
<feature type="domain" description="HTH asnC-type" evidence="4">
    <location>
        <begin position="12"/>
        <end position="72"/>
    </location>
</feature>
<keyword evidence="3" id="KW-0804">Transcription</keyword>
<dbReference type="SUPFAM" id="SSF54909">
    <property type="entry name" value="Dimeric alpha+beta barrel"/>
    <property type="match status" value="1"/>
</dbReference>
<accession>A0A5N8WR77</accession>
<dbReference type="InterPro" id="IPR036388">
    <property type="entry name" value="WH-like_DNA-bd_sf"/>
</dbReference>
<dbReference type="PANTHER" id="PTHR30154">
    <property type="entry name" value="LEUCINE-RESPONSIVE REGULATORY PROTEIN"/>
    <property type="match status" value="1"/>
</dbReference>
<evidence type="ECO:0000256" key="2">
    <source>
        <dbReference type="ARBA" id="ARBA00023125"/>
    </source>
</evidence>
<evidence type="ECO:0000259" key="4">
    <source>
        <dbReference type="PROSITE" id="PS50956"/>
    </source>
</evidence>
<keyword evidence="2" id="KW-0238">DNA-binding</keyword>
<evidence type="ECO:0000256" key="1">
    <source>
        <dbReference type="ARBA" id="ARBA00023015"/>
    </source>
</evidence>
<dbReference type="Gene3D" id="1.10.10.10">
    <property type="entry name" value="Winged helix-like DNA-binding domain superfamily/Winged helix DNA-binding domain"/>
    <property type="match status" value="1"/>
</dbReference>
<dbReference type="Gene3D" id="3.30.70.920">
    <property type="match status" value="1"/>
</dbReference>
<dbReference type="PRINTS" id="PR00033">
    <property type="entry name" value="HTHASNC"/>
</dbReference>
<dbReference type="InterPro" id="IPR011008">
    <property type="entry name" value="Dimeric_a/b-barrel"/>
</dbReference>
<reference evidence="5 6" key="1">
    <citation type="submission" date="2019-09" db="EMBL/GenBank/DDBJ databases">
        <authorList>
            <person name="Duangmal K."/>
            <person name="Teo W.F.A."/>
            <person name="Lipun K."/>
        </authorList>
    </citation>
    <scope>NUCLEOTIDE SEQUENCE [LARGE SCALE GENOMIC DNA]</scope>
    <source>
        <strain evidence="5 6">K1PN6</strain>
    </source>
</reference>
<dbReference type="GO" id="GO:0005829">
    <property type="term" value="C:cytosol"/>
    <property type="evidence" value="ECO:0007669"/>
    <property type="project" value="TreeGrafter"/>
</dbReference>
<dbReference type="InterPro" id="IPR019888">
    <property type="entry name" value="Tscrpt_reg_AsnC-like"/>
</dbReference>
<dbReference type="GO" id="GO:0043200">
    <property type="term" value="P:response to amino acid"/>
    <property type="evidence" value="ECO:0007669"/>
    <property type="project" value="TreeGrafter"/>
</dbReference>
<dbReference type="Pfam" id="PF01037">
    <property type="entry name" value="AsnC_trans_reg"/>
    <property type="match status" value="1"/>
</dbReference>
<dbReference type="Pfam" id="PF13404">
    <property type="entry name" value="HTH_AsnC-type"/>
    <property type="match status" value="1"/>
</dbReference>
<protein>
    <submittedName>
        <fullName evidence="5">Lrp/AsnC family transcriptional regulator</fullName>
    </submittedName>
</protein>
<gene>
    <name evidence="5" type="ORF">FPZ41_15635</name>
</gene>